<evidence type="ECO:0000313" key="9">
    <source>
        <dbReference type="EMBL" id="JAB56308.1"/>
    </source>
</evidence>
<feature type="transmembrane region" description="Helical" evidence="6">
    <location>
        <begin position="333"/>
        <end position="365"/>
    </location>
</feature>
<keyword evidence="3" id="KW-0106">Calcium</keyword>
<feature type="disulfide bond" evidence="5">
    <location>
        <begin position="192"/>
        <end position="201"/>
    </location>
</feature>
<keyword evidence="6" id="KW-0472">Membrane</keyword>
<reference evidence="9" key="1">
    <citation type="journal article" date="2014" name="Insect Biochem. Mol. Biol.">
        <title>An insight into the sialome of the frog biting fly, Corethrella appendiculata.</title>
        <authorList>
            <person name="Ribeiro J.M.C."/>
            <person name="Chagas A.C."/>
            <person name="Pham V.M."/>
            <person name="Lounibos L.P."/>
            <person name="Calvo E."/>
        </authorList>
    </citation>
    <scope>NUCLEOTIDE SEQUENCE</scope>
    <source>
        <tissue evidence="9">Salivary glands</tissue>
    </source>
</reference>
<dbReference type="InterPro" id="IPR049883">
    <property type="entry name" value="NOTCH1_EGF-like"/>
</dbReference>
<dbReference type="SUPFAM" id="SSF57184">
    <property type="entry name" value="Growth factor receptor domain"/>
    <property type="match status" value="1"/>
</dbReference>
<feature type="chain" id="PRO_5004659628" evidence="7">
    <location>
        <begin position="29"/>
        <end position="394"/>
    </location>
</feature>
<evidence type="ECO:0000256" key="2">
    <source>
        <dbReference type="ARBA" id="ARBA00022536"/>
    </source>
</evidence>
<evidence type="ECO:0000259" key="8">
    <source>
        <dbReference type="PROSITE" id="PS50026"/>
    </source>
</evidence>
<dbReference type="EMBL" id="GANO01003563">
    <property type="protein sequence ID" value="JAB56308.1"/>
    <property type="molecule type" value="mRNA"/>
</dbReference>
<dbReference type="InterPro" id="IPR021852">
    <property type="entry name" value="DUF3456"/>
</dbReference>
<evidence type="ECO:0000256" key="7">
    <source>
        <dbReference type="SAM" id="SignalP"/>
    </source>
</evidence>
<dbReference type="PROSITE" id="PS01248">
    <property type="entry name" value="EGF_LAM_1"/>
    <property type="match status" value="1"/>
</dbReference>
<evidence type="ECO:0000256" key="5">
    <source>
        <dbReference type="PROSITE-ProRule" id="PRU00076"/>
    </source>
</evidence>
<sequence length="394" mass="43974">MLKSSTKLVLFSYFLLLILFCVIRAANADDINSQLPPKLSNSLNKNERQKTEKLPPCKACTVLVNSFREGLKKTERGKHEGGDAAWEEERLGSYRTSELRLVEIQESICRNIGRGEDQCHHLAEEYEHDIEEWWFKHQLNEPDFFKWLCIEKLELCCPNNHFGPSCEPCSDCFGNGKCKGNGTRKGNGKCSCDAGYKGEVCNECDSEFYESFRDEKMLLCSACHVSCANGGCTSAGPKGCRVCKTGWLMSPERGGCIDIDECIKSPSPCTINQFCVNNEGSYTCLECDKSCIGCTGDGPDLCDRCAPGYELRDGMCTDISNEKRNEYVTFTRYLTYLGLCIATCIIFQSSTWLAALVGLAVAIYISISEYWLNTSPTQPSAPSPKILEQILQQN</sequence>
<dbReference type="InterPro" id="IPR018097">
    <property type="entry name" value="EGF_Ca-bd_CS"/>
</dbReference>
<keyword evidence="6" id="KW-0812">Transmembrane</keyword>
<dbReference type="Pfam" id="PF11938">
    <property type="entry name" value="DUF3456"/>
    <property type="match status" value="2"/>
</dbReference>
<dbReference type="GO" id="GO:0048731">
    <property type="term" value="P:system development"/>
    <property type="evidence" value="ECO:0007669"/>
    <property type="project" value="UniProtKB-ARBA"/>
</dbReference>
<keyword evidence="6" id="KW-1133">Transmembrane helix</keyword>
<feature type="domain" description="EGF-like" evidence="8">
    <location>
        <begin position="162"/>
        <end position="202"/>
    </location>
</feature>
<feature type="signal peptide" evidence="7">
    <location>
        <begin position="1"/>
        <end position="28"/>
    </location>
</feature>
<dbReference type="SMART" id="SM00179">
    <property type="entry name" value="EGF_CA"/>
    <property type="match status" value="1"/>
</dbReference>
<dbReference type="PROSITE" id="PS50026">
    <property type="entry name" value="EGF_3"/>
    <property type="match status" value="1"/>
</dbReference>
<accession>U5ERU2</accession>
<dbReference type="GO" id="GO:0048513">
    <property type="term" value="P:animal organ development"/>
    <property type="evidence" value="ECO:0007669"/>
    <property type="project" value="UniProtKB-ARBA"/>
</dbReference>
<evidence type="ECO:0000256" key="1">
    <source>
        <dbReference type="ARBA" id="ARBA00005897"/>
    </source>
</evidence>
<organism evidence="9">
    <name type="scientific">Corethrella appendiculata</name>
    <dbReference type="NCBI Taxonomy" id="1370023"/>
    <lineage>
        <taxon>Eukaryota</taxon>
        <taxon>Metazoa</taxon>
        <taxon>Ecdysozoa</taxon>
        <taxon>Arthropoda</taxon>
        <taxon>Hexapoda</taxon>
        <taxon>Insecta</taxon>
        <taxon>Pterygota</taxon>
        <taxon>Neoptera</taxon>
        <taxon>Endopterygota</taxon>
        <taxon>Diptera</taxon>
        <taxon>Nematocera</taxon>
        <taxon>Culicoidea</taxon>
        <taxon>Chaoboridae</taxon>
        <taxon>Corethrella</taxon>
    </lineage>
</organism>
<keyword evidence="4 5" id="KW-1015">Disulfide bond</keyword>
<dbReference type="InterPro" id="IPR000742">
    <property type="entry name" value="EGF"/>
</dbReference>
<dbReference type="InterPro" id="IPR002049">
    <property type="entry name" value="LE_dom"/>
</dbReference>
<evidence type="ECO:0000256" key="3">
    <source>
        <dbReference type="ARBA" id="ARBA00022837"/>
    </source>
</evidence>
<proteinExistence type="evidence at transcript level"/>
<dbReference type="GO" id="GO:0005509">
    <property type="term" value="F:calcium ion binding"/>
    <property type="evidence" value="ECO:0007669"/>
    <property type="project" value="InterPro"/>
</dbReference>
<comment type="similarity">
    <text evidence="1">Belongs to the CRELD family.</text>
</comment>
<keyword evidence="2 5" id="KW-0245">EGF-like domain</keyword>
<dbReference type="AlphaFoldDB" id="U5ERU2"/>
<name>U5ERU2_9DIPT</name>
<dbReference type="SMART" id="SM00261">
    <property type="entry name" value="FU"/>
    <property type="match status" value="2"/>
</dbReference>
<evidence type="ECO:0000256" key="4">
    <source>
        <dbReference type="ARBA" id="ARBA00023157"/>
    </source>
</evidence>
<protein>
    <submittedName>
        <fullName evidence="9">Putative conserved plasma membrane protein</fullName>
    </submittedName>
</protein>
<dbReference type="PROSITE" id="PS00022">
    <property type="entry name" value="EGF_1"/>
    <property type="match status" value="1"/>
</dbReference>
<dbReference type="Gene3D" id="2.10.220.10">
    <property type="entry name" value="Hormone Receptor, Insulin-like Growth Factor Receptor 1, Chain A, domain 2"/>
    <property type="match status" value="1"/>
</dbReference>
<dbReference type="InterPro" id="IPR006212">
    <property type="entry name" value="Furin_repeat"/>
</dbReference>
<dbReference type="InterPro" id="IPR001881">
    <property type="entry name" value="EGF-like_Ca-bd_dom"/>
</dbReference>
<dbReference type="CDD" id="cd00054">
    <property type="entry name" value="EGF_CA"/>
    <property type="match status" value="1"/>
</dbReference>
<keyword evidence="7" id="KW-0732">Signal</keyword>
<comment type="caution">
    <text evidence="5">Lacks conserved residue(s) required for the propagation of feature annotation.</text>
</comment>
<dbReference type="CDD" id="cd00064">
    <property type="entry name" value="FU"/>
    <property type="match status" value="1"/>
</dbReference>
<dbReference type="PROSITE" id="PS01187">
    <property type="entry name" value="EGF_CA"/>
    <property type="match status" value="1"/>
</dbReference>
<evidence type="ECO:0000256" key="6">
    <source>
        <dbReference type="SAM" id="Phobius"/>
    </source>
</evidence>
<dbReference type="Pfam" id="PF07645">
    <property type="entry name" value="EGF_CA"/>
    <property type="match status" value="1"/>
</dbReference>
<dbReference type="InterPro" id="IPR009030">
    <property type="entry name" value="Growth_fac_rcpt_cys_sf"/>
</dbReference>